<dbReference type="GO" id="GO:0016301">
    <property type="term" value="F:kinase activity"/>
    <property type="evidence" value="ECO:0007669"/>
    <property type="project" value="UniProtKB-KW"/>
</dbReference>
<dbReference type="EMBL" id="PP511876">
    <property type="protein sequence ID" value="XCD08454.1"/>
    <property type="molecule type" value="Genomic_DNA"/>
</dbReference>
<protein>
    <submittedName>
        <fullName evidence="1">Nucelotide kinase</fullName>
    </submittedName>
</protein>
<evidence type="ECO:0000313" key="1">
    <source>
        <dbReference type="EMBL" id="XCD08454.1"/>
    </source>
</evidence>
<dbReference type="Pfam" id="PF11753">
    <property type="entry name" value="DUF3310"/>
    <property type="match status" value="1"/>
</dbReference>
<proteinExistence type="predicted"/>
<name>A0AAU8B844_9CAUD</name>
<keyword evidence="1" id="KW-0808">Transferase</keyword>
<reference evidence="1" key="1">
    <citation type="submission" date="2024-03" db="EMBL/GenBank/DDBJ databases">
        <title>Diverse circular DNA viruses in blood, oral, and fecal samples of captive lemurs.</title>
        <authorList>
            <person name="Paietta E.N."/>
            <person name="Kraberger S."/>
            <person name="Lund M.C."/>
            <person name="Custer J.M."/>
            <person name="Vargas K.M."/>
            <person name="Ehmke E.E."/>
            <person name="Yoder A.D."/>
            <person name="Varsani A."/>
        </authorList>
    </citation>
    <scope>NUCLEOTIDE SEQUENCE</scope>
    <source>
        <strain evidence="1">Duke_30FF_63</strain>
    </source>
</reference>
<dbReference type="InterPro" id="IPR021739">
    <property type="entry name" value="SaV-like"/>
</dbReference>
<accession>A0AAU8B844</accession>
<keyword evidence="1" id="KW-0418">Kinase</keyword>
<organism evidence="1">
    <name type="scientific">Dulem virus 42</name>
    <dbReference type="NCBI Taxonomy" id="3145760"/>
    <lineage>
        <taxon>Viruses</taxon>
        <taxon>Duplodnaviria</taxon>
        <taxon>Heunggongvirae</taxon>
        <taxon>Uroviricota</taxon>
        <taxon>Caudoviricetes</taxon>
    </lineage>
</organism>
<sequence>MLQQFGTESVKDFCLINAFKYLFRCKQKHSTPIDDLWKAMWYINKYLEIQG</sequence>